<dbReference type="AlphaFoldDB" id="A0A448WPR8"/>
<proteinExistence type="predicted"/>
<evidence type="ECO:0000313" key="2">
    <source>
        <dbReference type="Proteomes" id="UP000784294"/>
    </source>
</evidence>
<comment type="caution">
    <text evidence="1">The sequence shown here is derived from an EMBL/GenBank/DDBJ whole genome shotgun (WGS) entry which is preliminary data.</text>
</comment>
<keyword evidence="2" id="KW-1185">Reference proteome</keyword>
<reference evidence="1" key="1">
    <citation type="submission" date="2018-11" db="EMBL/GenBank/DDBJ databases">
        <authorList>
            <consortium name="Pathogen Informatics"/>
        </authorList>
    </citation>
    <scope>NUCLEOTIDE SEQUENCE</scope>
</reference>
<organism evidence="1 2">
    <name type="scientific">Protopolystoma xenopodis</name>
    <dbReference type="NCBI Taxonomy" id="117903"/>
    <lineage>
        <taxon>Eukaryota</taxon>
        <taxon>Metazoa</taxon>
        <taxon>Spiralia</taxon>
        <taxon>Lophotrochozoa</taxon>
        <taxon>Platyhelminthes</taxon>
        <taxon>Monogenea</taxon>
        <taxon>Polyopisthocotylea</taxon>
        <taxon>Polystomatidea</taxon>
        <taxon>Polystomatidae</taxon>
        <taxon>Protopolystoma</taxon>
    </lineage>
</organism>
<accession>A0A448WPR8</accession>
<protein>
    <submittedName>
        <fullName evidence="1">Uncharacterized protein</fullName>
    </submittedName>
</protein>
<name>A0A448WPR8_9PLAT</name>
<gene>
    <name evidence="1" type="ORF">PXEA_LOCUS10528</name>
</gene>
<sequence>MMTSLFVAELTEVSNNVFHSVLKSRALARDHLLSSDGLETMQSRVDNLMTDVTSWTSKLNSSSRFSQIQFLTRVKSRHPDRRRLAAKQRMTAN</sequence>
<dbReference type="Proteomes" id="UP000784294">
    <property type="component" value="Unassembled WGS sequence"/>
</dbReference>
<dbReference type="EMBL" id="CAAALY010031029">
    <property type="protein sequence ID" value="VEL17088.1"/>
    <property type="molecule type" value="Genomic_DNA"/>
</dbReference>
<evidence type="ECO:0000313" key="1">
    <source>
        <dbReference type="EMBL" id="VEL17088.1"/>
    </source>
</evidence>